<accession>A0ACC3BUT3</accession>
<reference evidence="1" key="1">
    <citation type="submission" date="2019-11" db="EMBL/GenBank/DDBJ databases">
        <title>Nori genome reveals adaptations in red seaweeds to the harsh intertidal environment.</title>
        <authorList>
            <person name="Wang D."/>
            <person name="Mao Y."/>
        </authorList>
    </citation>
    <scope>NUCLEOTIDE SEQUENCE</scope>
    <source>
        <tissue evidence="1">Gametophyte</tissue>
    </source>
</reference>
<name>A0ACC3BUT3_PYRYE</name>
<evidence type="ECO:0000313" key="1">
    <source>
        <dbReference type="EMBL" id="KAK1861796.1"/>
    </source>
</evidence>
<dbReference type="EMBL" id="CM020618">
    <property type="protein sequence ID" value="KAK1861796.1"/>
    <property type="molecule type" value="Genomic_DNA"/>
</dbReference>
<evidence type="ECO:0000313" key="2">
    <source>
        <dbReference type="Proteomes" id="UP000798662"/>
    </source>
</evidence>
<sequence length="436" mass="42032">MVVGVAVLWVGSSELIQYIFGDTPSGADAGPFHRPLFVTYYSTALFVIYLGGFLVLPSWRALASGRGGGADADYTALQMVAVGGGAAAAVASAASAEGSGSGSGSGGSGEAPFLPPAAPVAGGPVGPALSVGAVFRACLVLAPVWFASNLTFNAGLLLTSVASSSTISTLSALFTLAIGAATGDETFSVVKLGASLIATAGVALLTSADRHGGGGAGEGVAAAATGTVRAALDAVASSSPLPPPPGGGGATALSSGGEAAAAAAAAAAAGMGGDGARSAAGDLVCVVSAAIYGAYTILLQRKAGGTTPDGRERVSMAMLLGFVGLLNAVGGIPALFLADAAGWEPLHPAPSARVWGLLTLNALAGSVLSDYLWARSVVLTSPLVATLALSLTVPLSAVADVVLRGSAFDAAHLGGMALVLAGFVGVNVAELWEGGG</sequence>
<comment type="caution">
    <text evidence="1">The sequence shown here is derived from an EMBL/GenBank/DDBJ whole genome shotgun (WGS) entry which is preliminary data.</text>
</comment>
<gene>
    <name evidence="1" type="ORF">I4F81_004376</name>
</gene>
<keyword evidence="2" id="KW-1185">Reference proteome</keyword>
<proteinExistence type="predicted"/>
<dbReference type="Proteomes" id="UP000798662">
    <property type="component" value="Chromosome 1"/>
</dbReference>
<protein>
    <submittedName>
        <fullName evidence="1">Uncharacterized protein</fullName>
    </submittedName>
</protein>
<organism evidence="1 2">
    <name type="scientific">Pyropia yezoensis</name>
    <name type="common">Susabi-nori</name>
    <name type="synonym">Porphyra yezoensis</name>
    <dbReference type="NCBI Taxonomy" id="2788"/>
    <lineage>
        <taxon>Eukaryota</taxon>
        <taxon>Rhodophyta</taxon>
        <taxon>Bangiophyceae</taxon>
        <taxon>Bangiales</taxon>
        <taxon>Bangiaceae</taxon>
        <taxon>Pyropia</taxon>
    </lineage>
</organism>